<dbReference type="OrthoDB" id="9766445at2"/>
<dbReference type="InterPro" id="IPR004839">
    <property type="entry name" value="Aminotransferase_I/II_large"/>
</dbReference>
<dbReference type="AlphaFoldDB" id="A0A6L7GBH0"/>
<organism evidence="8 9">
    <name type="scientific">Allopontixanthobacter confluentis</name>
    <dbReference type="NCBI Taxonomy" id="1849021"/>
    <lineage>
        <taxon>Bacteria</taxon>
        <taxon>Pseudomonadati</taxon>
        <taxon>Pseudomonadota</taxon>
        <taxon>Alphaproteobacteria</taxon>
        <taxon>Sphingomonadales</taxon>
        <taxon>Erythrobacteraceae</taxon>
        <taxon>Allopontixanthobacter</taxon>
    </lineage>
</organism>
<evidence type="ECO:0000256" key="3">
    <source>
        <dbReference type="ARBA" id="ARBA00011738"/>
    </source>
</evidence>
<dbReference type="RefSeq" id="WP_160601109.1">
    <property type="nucleotide sequence ID" value="NZ_WTYU01000001.1"/>
</dbReference>
<dbReference type="Gene3D" id="3.90.1150.10">
    <property type="entry name" value="Aspartate Aminotransferase, domain 1"/>
    <property type="match status" value="1"/>
</dbReference>
<dbReference type="PANTHER" id="PTHR11879">
    <property type="entry name" value="ASPARTATE AMINOTRANSFERASE"/>
    <property type="match status" value="1"/>
</dbReference>
<dbReference type="InterPro" id="IPR000796">
    <property type="entry name" value="Asp_trans"/>
</dbReference>
<dbReference type="GO" id="GO:0033585">
    <property type="term" value="P:L-phenylalanine biosynthetic process from chorismate via phenylpyruvate"/>
    <property type="evidence" value="ECO:0007669"/>
    <property type="project" value="TreeGrafter"/>
</dbReference>
<protein>
    <submittedName>
        <fullName evidence="8">Aminotransferase class I/II-fold pyridoxal phosphate-dependent enzyme</fullName>
    </submittedName>
</protein>
<dbReference type="GO" id="GO:0005829">
    <property type="term" value="C:cytosol"/>
    <property type="evidence" value="ECO:0007669"/>
    <property type="project" value="TreeGrafter"/>
</dbReference>
<keyword evidence="6" id="KW-0663">Pyridoxal phosphate</keyword>
<dbReference type="EMBL" id="WTYU01000001">
    <property type="protein sequence ID" value="MXP13227.1"/>
    <property type="molecule type" value="Genomic_DNA"/>
</dbReference>
<dbReference type="InterPro" id="IPR015424">
    <property type="entry name" value="PyrdxlP-dep_Trfase"/>
</dbReference>
<sequence>MLDTLPQQSPDALLALIKMYAADERADKIDLGVGVYRTDDGATPVFAAIKAAETKLVNEQDSKSYLGPEGDTGFVDALMPYIFGASAPVSDRIEGMQTPGGTGAVRLAVAVARKAGVERVHLGTPSWPNHAQILSDIPINAVFFDHATDDGRANIDQLLGVIAAAGKGDAVLLHGCCHNPTGIDYSNAEWDAIADAFSRSEALPILDLAYQGLGSGLEKDAYGLRRVLGAVPEALIAYSCDKNFGLYRDRVGALYVMAENAAQLGPIMSNLNALARASWSMPPDHGAAAVRLVLRDEKLTQMWLDELASMRARIADVRAQMAAAGQIGKLDLTALARQHGLFSMLDLTKEQIDRLRSDHGVYMAGSGRINVAGLHSGNIANFVNALKDVAG</sequence>
<evidence type="ECO:0000313" key="8">
    <source>
        <dbReference type="EMBL" id="MXP13227.1"/>
    </source>
</evidence>
<keyword evidence="5 8" id="KW-0808">Transferase</keyword>
<dbReference type="NCBIfam" id="NF006719">
    <property type="entry name" value="PRK09257.1"/>
    <property type="match status" value="1"/>
</dbReference>
<evidence type="ECO:0000256" key="2">
    <source>
        <dbReference type="ARBA" id="ARBA00007441"/>
    </source>
</evidence>
<dbReference type="GO" id="GO:0004069">
    <property type="term" value="F:L-aspartate:2-oxoglutarate aminotransferase activity"/>
    <property type="evidence" value="ECO:0007669"/>
    <property type="project" value="TreeGrafter"/>
</dbReference>
<comment type="similarity">
    <text evidence="2">Belongs to the class-I pyridoxal-phosphate-dependent aminotransferase family.</text>
</comment>
<evidence type="ECO:0000313" key="9">
    <source>
        <dbReference type="Proteomes" id="UP000473531"/>
    </source>
</evidence>
<proteinExistence type="inferred from homology"/>
<keyword evidence="4 8" id="KW-0032">Aminotransferase</keyword>
<comment type="cofactor">
    <cofactor evidence="1">
        <name>pyridoxal 5'-phosphate</name>
        <dbReference type="ChEBI" id="CHEBI:597326"/>
    </cofactor>
</comment>
<evidence type="ECO:0000256" key="1">
    <source>
        <dbReference type="ARBA" id="ARBA00001933"/>
    </source>
</evidence>
<dbReference type="PANTHER" id="PTHR11879:SF22">
    <property type="entry name" value="ASPARTATE AMINOTRANSFERASE, MITOCHONDRIAL"/>
    <property type="match status" value="1"/>
</dbReference>
<dbReference type="GO" id="GO:0042802">
    <property type="term" value="F:identical protein binding"/>
    <property type="evidence" value="ECO:0007669"/>
    <property type="project" value="TreeGrafter"/>
</dbReference>
<dbReference type="Proteomes" id="UP000473531">
    <property type="component" value="Unassembled WGS sequence"/>
</dbReference>
<accession>A0A6L7GBH0</accession>
<comment type="subunit">
    <text evidence="3">Homodimer.</text>
</comment>
<evidence type="ECO:0000259" key="7">
    <source>
        <dbReference type="Pfam" id="PF00155"/>
    </source>
</evidence>
<dbReference type="InterPro" id="IPR015422">
    <property type="entry name" value="PyrdxlP-dep_Trfase_small"/>
</dbReference>
<dbReference type="InterPro" id="IPR015421">
    <property type="entry name" value="PyrdxlP-dep_Trfase_major"/>
</dbReference>
<name>A0A6L7GBH0_9SPHN</name>
<dbReference type="Pfam" id="PF00155">
    <property type="entry name" value="Aminotran_1_2"/>
    <property type="match status" value="1"/>
</dbReference>
<gene>
    <name evidence="8" type="ORF">GRI44_00390</name>
</gene>
<keyword evidence="9" id="KW-1185">Reference proteome</keyword>
<dbReference type="GO" id="GO:0004838">
    <property type="term" value="F:L-tyrosine-2-oxoglutarate transaminase activity"/>
    <property type="evidence" value="ECO:0007669"/>
    <property type="project" value="TreeGrafter"/>
</dbReference>
<evidence type="ECO:0000256" key="4">
    <source>
        <dbReference type="ARBA" id="ARBA00022576"/>
    </source>
</evidence>
<comment type="caution">
    <text evidence="8">The sequence shown here is derived from an EMBL/GenBank/DDBJ whole genome shotgun (WGS) entry which is preliminary data.</text>
</comment>
<dbReference type="SUPFAM" id="SSF53383">
    <property type="entry name" value="PLP-dependent transferases"/>
    <property type="match status" value="1"/>
</dbReference>
<dbReference type="GO" id="GO:0030170">
    <property type="term" value="F:pyridoxal phosphate binding"/>
    <property type="evidence" value="ECO:0007669"/>
    <property type="project" value="InterPro"/>
</dbReference>
<dbReference type="CDD" id="cd00609">
    <property type="entry name" value="AAT_like"/>
    <property type="match status" value="1"/>
</dbReference>
<reference evidence="8 9" key="1">
    <citation type="submission" date="2019-12" db="EMBL/GenBank/DDBJ databases">
        <title>Genomic-based taxomic classification of the family Erythrobacteraceae.</title>
        <authorList>
            <person name="Xu L."/>
        </authorList>
    </citation>
    <scope>NUCLEOTIDE SEQUENCE [LARGE SCALE GENOMIC DNA]</scope>
    <source>
        <strain evidence="8 9">KCTC 52259</strain>
    </source>
</reference>
<evidence type="ECO:0000256" key="5">
    <source>
        <dbReference type="ARBA" id="ARBA00022679"/>
    </source>
</evidence>
<dbReference type="Gene3D" id="3.40.640.10">
    <property type="entry name" value="Type I PLP-dependent aspartate aminotransferase-like (Major domain)"/>
    <property type="match status" value="1"/>
</dbReference>
<feature type="domain" description="Aminotransferase class I/classII large" evidence="7">
    <location>
        <begin position="27"/>
        <end position="386"/>
    </location>
</feature>
<evidence type="ECO:0000256" key="6">
    <source>
        <dbReference type="ARBA" id="ARBA00022898"/>
    </source>
</evidence>
<dbReference type="PRINTS" id="PR00799">
    <property type="entry name" value="TRANSAMINASE"/>
</dbReference>